<evidence type="ECO:0000313" key="2">
    <source>
        <dbReference type="Proteomes" id="UP000051256"/>
    </source>
</evidence>
<name>A0A0R2D0U0_9LACO</name>
<evidence type="ECO:0008006" key="3">
    <source>
        <dbReference type="Google" id="ProtNLM"/>
    </source>
</evidence>
<evidence type="ECO:0000313" key="1">
    <source>
        <dbReference type="EMBL" id="KRM93846.1"/>
    </source>
</evidence>
<gene>
    <name evidence="1" type="ORF">FC56_GL000566</name>
</gene>
<comment type="caution">
    <text evidence="1">The sequence shown here is derived from an EMBL/GenBank/DDBJ whole genome shotgun (WGS) entry which is preliminary data.</text>
</comment>
<dbReference type="AlphaFoldDB" id="A0A0R2D0U0"/>
<proteinExistence type="predicted"/>
<protein>
    <recommendedName>
        <fullName evidence="3">PTS EIIB type-1 domain-containing protein</fullName>
    </recommendedName>
</protein>
<organism evidence="1 2">
    <name type="scientific">Lentilactobacillus senioris DSM 24302 = JCM 17472</name>
    <dbReference type="NCBI Taxonomy" id="1423802"/>
    <lineage>
        <taxon>Bacteria</taxon>
        <taxon>Bacillati</taxon>
        <taxon>Bacillota</taxon>
        <taxon>Bacilli</taxon>
        <taxon>Lactobacillales</taxon>
        <taxon>Lactobacillaceae</taxon>
        <taxon>Lentilactobacillus</taxon>
    </lineage>
</organism>
<dbReference type="PATRIC" id="fig|1423802.4.peg.575"/>
<sequence>MSISRLINPKSLVVNVSEVKRVSMSKHQIGFIAQGKIYHLIMPANSVIELNELITNK</sequence>
<dbReference type="EMBL" id="AYZR01000008">
    <property type="protein sequence ID" value="KRM93846.1"/>
    <property type="molecule type" value="Genomic_DNA"/>
</dbReference>
<dbReference type="STRING" id="1423802.FC56_GL000566"/>
<dbReference type="Proteomes" id="UP000051256">
    <property type="component" value="Unassembled WGS sequence"/>
</dbReference>
<keyword evidence="2" id="KW-1185">Reference proteome</keyword>
<reference evidence="1 2" key="1">
    <citation type="journal article" date="2015" name="Genome Announc.">
        <title>Expanding the biotechnology potential of lactobacilli through comparative genomics of 213 strains and associated genera.</title>
        <authorList>
            <person name="Sun Z."/>
            <person name="Harris H.M."/>
            <person name="McCann A."/>
            <person name="Guo C."/>
            <person name="Argimon S."/>
            <person name="Zhang W."/>
            <person name="Yang X."/>
            <person name="Jeffery I.B."/>
            <person name="Cooney J.C."/>
            <person name="Kagawa T.F."/>
            <person name="Liu W."/>
            <person name="Song Y."/>
            <person name="Salvetti E."/>
            <person name="Wrobel A."/>
            <person name="Rasinkangas P."/>
            <person name="Parkhill J."/>
            <person name="Rea M.C."/>
            <person name="O'Sullivan O."/>
            <person name="Ritari J."/>
            <person name="Douillard F.P."/>
            <person name="Paul Ross R."/>
            <person name="Yang R."/>
            <person name="Briner A.E."/>
            <person name="Felis G.E."/>
            <person name="de Vos W.M."/>
            <person name="Barrangou R."/>
            <person name="Klaenhammer T.R."/>
            <person name="Caufield P.W."/>
            <person name="Cui Y."/>
            <person name="Zhang H."/>
            <person name="O'Toole P.W."/>
        </authorList>
    </citation>
    <scope>NUCLEOTIDE SEQUENCE [LARGE SCALE GENOMIC DNA]</scope>
    <source>
        <strain evidence="1 2">DSM 24302</strain>
    </source>
</reference>
<accession>A0A0R2D0U0</accession>